<organism evidence="1 2">
    <name type="scientific">Diaphorina citri</name>
    <name type="common">Asian citrus psyllid</name>
    <dbReference type="NCBI Taxonomy" id="121845"/>
    <lineage>
        <taxon>Eukaryota</taxon>
        <taxon>Metazoa</taxon>
        <taxon>Ecdysozoa</taxon>
        <taxon>Arthropoda</taxon>
        <taxon>Hexapoda</taxon>
        <taxon>Insecta</taxon>
        <taxon>Pterygota</taxon>
        <taxon>Neoptera</taxon>
        <taxon>Paraneoptera</taxon>
        <taxon>Hemiptera</taxon>
        <taxon>Sternorrhyncha</taxon>
        <taxon>Psylloidea</taxon>
        <taxon>Psyllidae</taxon>
        <taxon>Diaphorininae</taxon>
        <taxon>Diaphorina</taxon>
    </lineage>
</organism>
<accession>A0A3Q0IXJ3</accession>
<dbReference type="KEGG" id="dci:113467253"/>
<protein>
    <submittedName>
        <fullName evidence="2">Lysophospholipid acyltransferase 5-like</fullName>
    </submittedName>
</protein>
<proteinExistence type="predicted"/>
<gene>
    <name evidence="2" type="primary">LOC113467253</name>
</gene>
<reference evidence="2" key="1">
    <citation type="submission" date="2025-08" db="UniProtKB">
        <authorList>
            <consortium name="RefSeq"/>
        </authorList>
    </citation>
    <scope>IDENTIFICATION</scope>
</reference>
<dbReference type="RefSeq" id="XP_026679135.1">
    <property type="nucleotide sequence ID" value="XM_026823334.1"/>
</dbReference>
<dbReference type="PaxDb" id="121845-A0A3Q0IXJ3"/>
<evidence type="ECO:0000313" key="2">
    <source>
        <dbReference type="RefSeq" id="XP_026679135.1"/>
    </source>
</evidence>
<evidence type="ECO:0000313" key="1">
    <source>
        <dbReference type="Proteomes" id="UP000079169"/>
    </source>
</evidence>
<dbReference type="Proteomes" id="UP000079169">
    <property type="component" value="Unplaced"/>
</dbReference>
<sequence>MVSDEYMYAPFWKRSFVLGVWGRSAFYKYISVWLLGEGAIILSGKTIITHHFLQSPIPHRHRRTGFDFLCGRKNWNLRMIDFLTSCHGDQ</sequence>
<dbReference type="AlphaFoldDB" id="A0A3Q0IXJ3"/>
<dbReference type="GeneID" id="113467253"/>
<keyword evidence="1" id="KW-1185">Reference proteome</keyword>
<name>A0A3Q0IXJ3_DIACI</name>